<gene>
    <name evidence="1" type="ORF">AOG27_12190</name>
</gene>
<proteinExistence type="predicted"/>
<dbReference type="PATRIC" id="fig|570156.3.peg.3525"/>
<name>A0A0P7EE28_9GAMM</name>
<reference evidence="1 2" key="1">
    <citation type="submission" date="2015-09" db="EMBL/GenBank/DDBJ databases">
        <title>Draft Genome Sequence of Pseudoalteromonas lipolytica UCD-48B.</title>
        <authorList>
            <person name="Krusor M."/>
            <person name="Coil D.A."/>
            <person name="Lang J.M."/>
            <person name="Eisen J.A."/>
            <person name="Alexiev A."/>
        </authorList>
    </citation>
    <scope>NUCLEOTIDE SEQUENCE [LARGE SCALE GENOMIC DNA]</scope>
    <source>
        <strain evidence="1 2">UCD-48B</strain>
    </source>
</reference>
<dbReference type="GO" id="GO:0005829">
    <property type="term" value="C:cytosol"/>
    <property type="evidence" value="ECO:0007669"/>
    <property type="project" value="TreeGrafter"/>
</dbReference>
<keyword evidence="1" id="KW-0946">Virion</keyword>
<keyword evidence="1" id="KW-0167">Capsid protein</keyword>
<dbReference type="InterPro" id="IPR003329">
    <property type="entry name" value="Cytidylyl_trans"/>
</dbReference>
<comment type="caution">
    <text evidence="1">The sequence shown here is derived from an EMBL/GenBank/DDBJ whole genome shotgun (WGS) entry which is preliminary data.</text>
</comment>
<dbReference type="Gene3D" id="3.90.550.10">
    <property type="entry name" value="Spore Coat Polysaccharide Biosynthesis Protein SpsA, Chain A"/>
    <property type="match status" value="1"/>
</dbReference>
<dbReference type="SUPFAM" id="SSF53448">
    <property type="entry name" value="Nucleotide-diphospho-sugar transferases"/>
    <property type="match status" value="1"/>
</dbReference>
<dbReference type="RefSeq" id="WP_054553290.1">
    <property type="nucleotide sequence ID" value="NZ_LJTC01000007.1"/>
</dbReference>
<dbReference type="EMBL" id="LJTC01000007">
    <property type="protein sequence ID" value="KPM83391.1"/>
    <property type="molecule type" value="Genomic_DNA"/>
</dbReference>
<dbReference type="PANTHER" id="PTHR42866:SF1">
    <property type="entry name" value="SPORE COAT POLYSACCHARIDE BIOSYNTHESIS PROTEIN SPSF"/>
    <property type="match status" value="1"/>
</dbReference>
<dbReference type="OrthoDB" id="9801052at2"/>
<evidence type="ECO:0000313" key="1">
    <source>
        <dbReference type="EMBL" id="KPM83391.1"/>
    </source>
</evidence>
<organism evidence="1 2">
    <name type="scientific">Pseudoalteromonas lipolytica</name>
    <dbReference type="NCBI Taxonomy" id="570156"/>
    <lineage>
        <taxon>Bacteria</taxon>
        <taxon>Pseudomonadati</taxon>
        <taxon>Pseudomonadota</taxon>
        <taxon>Gammaproteobacteria</taxon>
        <taxon>Alteromonadales</taxon>
        <taxon>Pseudoalteromonadaceae</taxon>
        <taxon>Pseudoalteromonas</taxon>
    </lineage>
</organism>
<dbReference type="Proteomes" id="UP000050378">
    <property type="component" value="Unassembled WGS sequence"/>
</dbReference>
<evidence type="ECO:0000313" key="2">
    <source>
        <dbReference type="Proteomes" id="UP000050378"/>
    </source>
</evidence>
<protein>
    <submittedName>
        <fullName evidence="1">Spore coat protein</fullName>
    </submittedName>
</protein>
<accession>A0A0P7EE28</accession>
<dbReference type="STRING" id="570156.AOG27_12190"/>
<dbReference type="InterPro" id="IPR029044">
    <property type="entry name" value="Nucleotide-diphossugar_trans"/>
</dbReference>
<dbReference type="PANTHER" id="PTHR42866">
    <property type="entry name" value="3-DEOXY-MANNO-OCTULOSONATE CYTIDYLYLTRANSFERASE"/>
    <property type="match status" value="1"/>
</dbReference>
<dbReference type="Pfam" id="PF02348">
    <property type="entry name" value="CTP_transf_3"/>
    <property type="match status" value="1"/>
</dbReference>
<dbReference type="AlphaFoldDB" id="A0A0P7EE28"/>
<sequence length="253" mass="29157">MAKVIAFIQARMGSSRLPNKVLKEINGRPVIVHVVERLKKASCIDDIVLLTSTNQENDELCLVAKEHKIKYFRGPEENVLQRFQLATEQYPCEFVMRITGDTPFVEAEICDRLCFKVIDEHAQYGFLSEMFAEGVDCEVVETSALKGLALQTLRPSELEHVTLHFYENKEQQYQVIEMSNDTDDSHYRFTLDTQEDWQVINALADAHDDTLNVTYKQIKEFLDDHPEIKAINAQVIRNEGLLISLKHEQQGRE</sequence>
<dbReference type="CDD" id="cd02518">
    <property type="entry name" value="GT2_SpsF"/>
    <property type="match status" value="1"/>
</dbReference>